<reference evidence="2" key="1">
    <citation type="submission" date="2016-11" db="UniProtKB">
        <authorList>
            <consortium name="WormBaseParasite"/>
        </authorList>
    </citation>
    <scope>IDENTIFICATION</scope>
</reference>
<keyword evidence="1" id="KW-1185">Reference proteome</keyword>
<sequence length="394" mass="45916">MLQCANLTLRKDALIFAPDPSVSLDHIVSDREMNGVPIVFYECVFTGLSIESLEEASELSGSFGDLSQCAYLHYASYKSIMKAAIEVSVYLKYSWSKRKIHSPEEIEAFPKKFVRWIIVHFKDAMNEDEYRSSIKRFFYARCMFVLRSRSIDEAWIEFACRVKMLQRIMLQRIVIKKKLKDDSILLLKKLVDCGNLLQLQAREAACEGGMVEVCKSILCQEQFEQLEITSDVDGPWKSAVVRELLQFWSQNSEKLRGKHLFLADECKGGVKQLEEFLINRKLSALVPRTLSLPMPKCLRLLGIEWALKRCSKNECDYIDKYYRHHHTRFYNPSCVYKFEEEKGDKRRRLYISFDYAIEDQITGERRDCRPASHTGNHLLGLMRDTEILHVLFAL</sequence>
<dbReference type="Proteomes" id="UP000095287">
    <property type="component" value="Unplaced"/>
</dbReference>
<dbReference type="WBParaSite" id="L893_g6196.t1">
    <property type="protein sequence ID" value="L893_g6196.t1"/>
    <property type="gene ID" value="L893_g6196"/>
</dbReference>
<protein>
    <submittedName>
        <fullName evidence="2">NB-ARC domain-containing protein</fullName>
    </submittedName>
</protein>
<evidence type="ECO:0000313" key="2">
    <source>
        <dbReference type="WBParaSite" id="L893_g6196.t1"/>
    </source>
</evidence>
<proteinExistence type="predicted"/>
<evidence type="ECO:0000313" key="1">
    <source>
        <dbReference type="Proteomes" id="UP000095287"/>
    </source>
</evidence>
<accession>A0A1I8AJS9</accession>
<organism evidence="1 2">
    <name type="scientific">Steinernema glaseri</name>
    <dbReference type="NCBI Taxonomy" id="37863"/>
    <lineage>
        <taxon>Eukaryota</taxon>
        <taxon>Metazoa</taxon>
        <taxon>Ecdysozoa</taxon>
        <taxon>Nematoda</taxon>
        <taxon>Chromadorea</taxon>
        <taxon>Rhabditida</taxon>
        <taxon>Tylenchina</taxon>
        <taxon>Panagrolaimomorpha</taxon>
        <taxon>Strongyloidoidea</taxon>
        <taxon>Steinernematidae</taxon>
        <taxon>Steinernema</taxon>
    </lineage>
</organism>
<dbReference type="AlphaFoldDB" id="A0A1I8AJS9"/>
<name>A0A1I8AJS9_9BILA</name>